<feature type="region of interest" description="Disordered" evidence="1">
    <location>
        <begin position="566"/>
        <end position="587"/>
    </location>
</feature>
<dbReference type="AlphaFoldDB" id="A0AA36HVE5"/>
<organism evidence="2 3">
    <name type="scientific">Effrenium voratum</name>
    <dbReference type="NCBI Taxonomy" id="2562239"/>
    <lineage>
        <taxon>Eukaryota</taxon>
        <taxon>Sar</taxon>
        <taxon>Alveolata</taxon>
        <taxon>Dinophyceae</taxon>
        <taxon>Suessiales</taxon>
        <taxon>Symbiodiniaceae</taxon>
        <taxon>Effrenium</taxon>
    </lineage>
</organism>
<dbReference type="Pfam" id="PF07004">
    <property type="entry name" value="SHIPPO-rpt"/>
    <property type="match status" value="3"/>
</dbReference>
<feature type="compositionally biased region" description="Low complexity" evidence="1">
    <location>
        <begin position="572"/>
        <end position="587"/>
    </location>
</feature>
<comment type="caution">
    <text evidence="2">The sequence shown here is derived from an EMBL/GenBank/DDBJ whole genome shotgun (WGS) entry which is preliminary data.</text>
</comment>
<proteinExistence type="predicted"/>
<protein>
    <recommendedName>
        <fullName evidence="4">Sperm-tail PG-rich repeat-containing protein 2</fullName>
    </recommendedName>
</protein>
<dbReference type="PANTHER" id="PTHR21580">
    <property type="entry name" value="SHIPPO-1-RELATED"/>
    <property type="match status" value="1"/>
</dbReference>
<name>A0AA36HVE5_9DINO</name>
<feature type="region of interest" description="Disordered" evidence="1">
    <location>
        <begin position="494"/>
        <end position="514"/>
    </location>
</feature>
<evidence type="ECO:0008006" key="4">
    <source>
        <dbReference type="Google" id="ProtNLM"/>
    </source>
</evidence>
<feature type="region of interest" description="Disordered" evidence="1">
    <location>
        <begin position="437"/>
        <end position="474"/>
    </location>
</feature>
<dbReference type="Proteomes" id="UP001178507">
    <property type="component" value="Unassembled WGS sequence"/>
</dbReference>
<keyword evidence="3" id="KW-1185">Reference proteome</keyword>
<dbReference type="InterPro" id="IPR010736">
    <property type="entry name" value="SHIPPO-rpt"/>
</dbReference>
<dbReference type="InterPro" id="IPR051291">
    <property type="entry name" value="CIMAP"/>
</dbReference>
<dbReference type="PANTHER" id="PTHR21580:SF60">
    <property type="entry name" value="SPERM-TAIL PG-RICH REPEAT-CONTAINING PROTEIN 2"/>
    <property type="match status" value="1"/>
</dbReference>
<accession>A0AA36HVE5</accession>
<gene>
    <name evidence="2" type="ORF">EVOR1521_LOCUS4516</name>
</gene>
<sequence>MAINAVRSERRTDEYLKLLQSTTDVVAPGTYEPGKGRASGDAMAPFMSIQDRDLNPLPWSKCTPGPGAYVGQDMPSSPSTAQMSFRSKMKRLAATTPGSSVFTESTIAKNPGPGSYQNKGCLEAEQTLDLQPAVKPVLKDVEKTTPSVPPTRYLPGQVPQTEAAAADMARLSSRHTGEPRDMAGPGEYDVETQLIKNSQVTTFHKPKGPSFRRLWEASVAIDSKMPVPELPGPGAYETLVGAPEPKGAASQFNSKVPKAHEREAKEHLKTPGPGAYDMPGHLEKGIAETQERRDAVAMSLGFGSLTERVGWSRQLEQPYKDPYNVKNVPGPGHYPETQVLFKEEKVGKAPEKRKKLHGVHHPALLLALQETEGPLQAFNTSDDRPCNKDFDQLTPAPWQYAPETARGTSITSNLKERAKVGRRGVFGTCADRFYGSPMGAKEGPDPIWDGGTTGVGKDPGSPEARSSFKSTSPRMQKEQAQEVHVVALGDLQTPAPGEYDIKEPNYRSPYRIPRSEHLSFGSGTTRFTEKQEVFTKFKLPEGPAPGDYQMPSKSHVLGAARLKDKRKPPLVGSTTTTVGPGSYGTSTETSLLKKTFNVTTQARSLMHGA</sequence>
<evidence type="ECO:0000313" key="2">
    <source>
        <dbReference type="EMBL" id="CAJ1375174.1"/>
    </source>
</evidence>
<dbReference type="EMBL" id="CAUJNA010000304">
    <property type="protein sequence ID" value="CAJ1375174.1"/>
    <property type="molecule type" value="Genomic_DNA"/>
</dbReference>
<evidence type="ECO:0000313" key="3">
    <source>
        <dbReference type="Proteomes" id="UP001178507"/>
    </source>
</evidence>
<reference evidence="2" key="1">
    <citation type="submission" date="2023-08" db="EMBL/GenBank/DDBJ databases">
        <authorList>
            <person name="Chen Y."/>
            <person name="Shah S."/>
            <person name="Dougan E. K."/>
            <person name="Thang M."/>
            <person name="Chan C."/>
        </authorList>
    </citation>
    <scope>NUCLEOTIDE SEQUENCE</scope>
</reference>
<evidence type="ECO:0000256" key="1">
    <source>
        <dbReference type="SAM" id="MobiDB-lite"/>
    </source>
</evidence>